<dbReference type="Proteomes" id="UP000037688">
    <property type="component" value="Unassembled WGS sequence"/>
</dbReference>
<comment type="caution">
    <text evidence="2">The sequence shown here is derived from an EMBL/GenBank/DDBJ whole genome shotgun (WGS) entry which is preliminary data.</text>
</comment>
<proteinExistence type="predicted"/>
<reference evidence="2 3" key="1">
    <citation type="submission" date="2015-08" db="EMBL/GenBank/DDBJ databases">
        <title>Draft genome sequence of cellulolytic and xylanolytic Paenibacillus sp. A59, isolated from a decaying forest soil from Patagonia, Argentina.</title>
        <authorList>
            <person name="Ghio S."/>
            <person name="Caceres A.M."/>
            <person name="Talia P."/>
            <person name="Grasso D."/>
            <person name="Campos E."/>
        </authorList>
    </citation>
    <scope>NUCLEOTIDE SEQUENCE [LARGE SCALE GENOMIC DNA]</scope>
    <source>
        <strain evidence="2 3">A59</strain>
    </source>
</reference>
<protein>
    <submittedName>
        <fullName evidence="2">Uncharacterized protein</fullName>
    </submittedName>
</protein>
<sequence length="131" mass="14804">MKLSIEQGVYSIVKTQELPEAAPVSDHFTIERNDGRGNLRQVHQDPLVLQALLHEVLRHEDRQDSRLQGMGRVVRLGSHHPDSHRATKDHRSEMAVETGRRVGMDMDKGRDKVVVDNKGKDNPLVAGMKQN</sequence>
<keyword evidence="3" id="KW-1185">Reference proteome</keyword>
<dbReference type="AlphaFoldDB" id="A0A0M9BQM8"/>
<dbReference type="EMBL" id="LITU01000053">
    <property type="protein sequence ID" value="KOY16346.1"/>
    <property type="molecule type" value="Genomic_DNA"/>
</dbReference>
<accession>A0A0M9BQM8</accession>
<gene>
    <name evidence="2" type="ORF">AMS66_10740</name>
</gene>
<dbReference type="PATRIC" id="fig|1705561.3.peg.2008"/>
<evidence type="ECO:0000256" key="1">
    <source>
        <dbReference type="SAM" id="MobiDB-lite"/>
    </source>
</evidence>
<name>A0A0M9BQM8_9BACL</name>
<feature type="compositionally biased region" description="Basic and acidic residues" evidence="1">
    <location>
        <begin position="79"/>
        <end position="121"/>
    </location>
</feature>
<organism evidence="2 3">
    <name type="scientific">Paenibacillus xylanivorans</name>
    <dbReference type="NCBI Taxonomy" id="1705561"/>
    <lineage>
        <taxon>Bacteria</taxon>
        <taxon>Bacillati</taxon>
        <taxon>Bacillota</taxon>
        <taxon>Bacilli</taxon>
        <taxon>Bacillales</taxon>
        <taxon>Paenibacillaceae</taxon>
        <taxon>Paenibacillus</taxon>
    </lineage>
</organism>
<feature type="region of interest" description="Disordered" evidence="1">
    <location>
        <begin position="76"/>
        <end position="131"/>
    </location>
</feature>
<evidence type="ECO:0000313" key="2">
    <source>
        <dbReference type="EMBL" id="KOY16346.1"/>
    </source>
</evidence>
<evidence type="ECO:0000313" key="3">
    <source>
        <dbReference type="Proteomes" id="UP000037688"/>
    </source>
</evidence>